<evidence type="ECO:0000256" key="3">
    <source>
        <dbReference type="SAM" id="MobiDB-lite"/>
    </source>
</evidence>
<dbReference type="GO" id="GO:0034063">
    <property type="term" value="P:stress granule assembly"/>
    <property type="evidence" value="ECO:0007669"/>
    <property type="project" value="TreeGrafter"/>
</dbReference>
<dbReference type="InterPro" id="IPR025762">
    <property type="entry name" value="DFDF"/>
</dbReference>
<evidence type="ECO:0000259" key="6">
    <source>
        <dbReference type="PROSITE" id="PS51536"/>
    </source>
</evidence>
<dbReference type="OrthoDB" id="21539at2759"/>
<evidence type="ECO:0000256" key="1">
    <source>
        <dbReference type="PROSITE-ProRule" id="PRU00846"/>
    </source>
</evidence>
<dbReference type="Pfam" id="PF09532">
    <property type="entry name" value="FDF"/>
    <property type="match status" value="1"/>
</dbReference>
<feature type="region of interest" description="Disordered" evidence="3">
    <location>
        <begin position="151"/>
        <end position="214"/>
    </location>
</feature>
<dbReference type="InterPro" id="IPR025768">
    <property type="entry name" value="TFG_box"/>
</dbReference>
<feature type="non-terminal residue" evidence="7">
    <location>
        <position position="1"/>
    </location>
</feature>
<feature type="compositionally biased region" description="Polar residues" evidence="3">
    <location>
        <begin position="357"/>
        <end position="366"/>
    </location>
</feature>
<comment type="caution">
    <text evidence="7">The sequence shown here is derived from an EMBL/GenBank/DDBJ whole genome shotgun (WGS) entry which is preliminary data.</text>
</comment>
<name>A0A0F4YME5_RASE3</name>
<evidence type="ECO:0000313" key="8">
    <source>
        <dbReference type="Proteomes" id="UP000053958"/>
    </source>
</evidence>
<feature type="compositionally biased region" description="Low complexity" evidence="3">
    <location>
        <begin position="42"/>
        <end position="75"/>
    </location>
</feature>
<accession>A0A0F4YME5</accession>
<gene>
    <name evidence="7" type="ORF">T310_6753</name>
</gene>
<dbReference type="PANTHER" id="PTHR13586:SF0">
    <property type="entry name" value="TRAILER HITCH, ISOFORM H"/>
    <property type="match status" value="1"/>
</dbReference>
<evidence type="ECO:0000259" key="4">
    <source>
        <dbReference type="PROSITE" id="PS51512"/>
    </source>
</evidence>
<feature type="compositionally biased region" description="Basic residues" evidence="3">
    <location>
        <begin position="184"/>
        <end position="205"/>
    </location>
</feature>
<dbReference type="PROSITE" id="PS51513">
    <property type="entry name" value="FFD"/>
    <property type="match status" value="1"/>
</dbReference>
<feature type="domain" description="FFD box profile" evidence="5">
    <location>
        <begin position="268"/>
        <end position="284"/>
    </location>
</feature>
<feature type="compositionally biased region" description="Basic and acidic residues" evidence="3">
    <location>
        <begin position="283"/>
        <end position="305"/>
    </location>
</feature>
<feature type="compositionally biased region" description="Polar residues" evidence="3">
    <location>
        <begin position="272"/>
        <end position="282"/>
    </location>
</feature>
<feature type="short sequence motif" description="TFG box" evidence="2">
    <location>
        <begin position="292"/>
        <end position="312"/>
    </location>
</feature>
<feature type="domain" description="DFDF" evidence="4">
    <location>
        <begin position="203"/>
        <end position="239"/>
    </location>
</feature>
<evidence type="ECO:0000256" key="2">
    <source>
        <dbReference type="PROSITE-ProRule" id="PRU00869"/>
    </source>
</evidence>
<feature type="compositionally biased region" description="Basic and acidic residues" evidence="3">
    <location>
        <begin position="169"/>
        <end position="183"/>
    </location>
</feature>
<dbReference type="STRING" id="1408163.A0A0F4YME5"/>
<dbReference type="PANTHER" id="PTHR13586">
    <property type="entry name" value="SCD6 PROTEIN-RELATED"/>
    <property type="match status" value="1"/>
</dbReference>
<organism evidence="7 8">
    <name type="scientific">Rasamsonia emersonii (strain ATCC 16479 / CBS 393.64 / IMI 116815)</name>
    <dbReference type="NCBI Taxonomy" id="1408163"/>
    <lineage>
        <taxon>Eukaryota</taxon>
        <taxon>Fungi</taxon>
        <taxon>Dikarya</taxon>
        <taxon>Ascomycota</taxon>
        <taxon>Pezizomycotina</taxon>
        <taxon>Eurotiomycetes</taxon>
        <taxon>Eurotiomycetidae</taxon>
        <taxon>Eurotiales</taxon>
        <taxon>Trichocomaceae</taxon>
        <taxon>Rasamsonia</taxon>
    </lineage>
</organism>
<keyword evidence="8" id="KW-1185">Reference proteome</keyword>
<dbReference type="GO" id="GO:0000932">
    <property type="term" value="C:P-body"/>
    <property type="evidence" value="ECO:0007669"/>
    <property type="project" value="TreeGrafter"/>
</dbReference>
<dbReference type="PROSITE" id="PS51512">
    <property type="entry name" value="DFDF"/>
    <property type="match status" value="1"/>
</dbReference>
<dbReference type="InterPro" id="IPR019050">
    <property type="entry name" value="FDF_dom"/>
</dbReference>
<feature type="compositionally biased region" description="Low complexity" evidence="3">
    <location>
        <begin position="335"/>
        <end position="347"/>
    </location>
</feature>
<feature type="compositionally biased region" description="Low complexity" evidence="3">
    <location>
        <begin position="96"/>
        <end position="128"/>
    </location>
</feature>
<dbReference type="AlphaFoldDB" id="A0A0F4YME5"/>
<protein>
    <submittedName>
        <fullName evidence="7">G2/M phase checkpoint control protein Sum2</fullName>
    </submittedName>
</protein>
<dbReference type="PROSITE" id="PS51536">
    <property type="entry name" value="TFG"/>
    <property type="match status" value="1"/>
</dbReference>
<dbReference type="GO" id="GO:0033962">
    <property type="term" value="P:P-body assembly"/>
    <property type="evidence" value="ECO:0007669"/>
    <property type="project" value="TreeGrafter"/>
</dbReference>
<feature type="region of interest" description="Disordered" evidence="3">
    <location>
        <begin position="233"/>
        <end position="366"/>
    </location>
</feature>
<feature type="compositionally biased region" description="Polar residues" evidence="3">
    <location>
        <begin position="153"/>
        <end position="168"/>
    </location>
</feature>
<dbReference type="RefSeq" id="XP_013325877.1">
    <property type="nucleotide sequence ID" value="XM_013470423.1"/>
</dbReference>
<evidence type="ECO:0000313" key="7">
    <source>
        <dbReference type="EMBL" id="KKA19265.1"/>
    </source>
</evidence>
<dbReference type="GO" id="GO:0003729">
    <property type="term" value="F:mRNA binding"/>
    <property type="evidence" value="ECO:0007669"/>
    <property type="project" value="TreeGrafter"/>
</dbReference>
<evidence type="ECO:0000259" key="5">
    <source>
        <dbReference type="PROSITE" id="PS51513"/>
    </source>
</evidence>
<dbReference type="SMART" id="SM01199">
    <property type="entry name" value="FDF"/>
    <property type="match status" value="1"/>
</dbReference>
<dbReference type="GeneID" id="25319038"/>
<reference evidence="7 8" key="1">
    <citation type="submission" date="2015-04" db="EMBL/GenBank/DDBJ databases">
        <authorList>
            <person name="Heijne W.H."/>
            <person name="Fedorova N.D."/>
            <person name="Nierman W.C."/>
            <person name="Vollebregt A.W."/>
            <person name="Zhao Z."/>
            <person name="Wu L."/>
            <person name="Kumar M."/>
            <person name="Stam H."/>
            <person name="van den Berg M.A."/>
            <person name="Pel H.J."/>
        </authorList>
    </citation>
    <scope>NUCLEOTIDE SEQUENCE [LARGE SCALE GENOMIC DNA]</scope>
    <source>
        <strain evidence="7 8">CBS 393.64</strain>
    </source>
</reference>
<proteinExistence type="predicted"/>
<dbReference type="InterPro" id="IPR025761">
    <property type="entry name" value="FFD_box"/>
</dbReference>
<sequence>VTEKVSSKPASKSATPVPAAAQNGPIPPVDTKPSVSEATQGTTAPAAAPNVATTKAGPGPAPASSSATATPQTPSKAPPSGPKNDRFVPAIPISNPTTKPATTAAATQSVASVAGGATTQATASQGTAQAAITEAARAATAAVAAAMAKLPQPNAQKKAQQNDANVETVTKKLNDLKTYDGNRGHRGQGPRGGRGSHRNQHHAPAKKIEVPDTDFDFESANAKFNKQDLVKEAIASGSPMRESEEKDANGAGTEGAKETIPVPTAPGPAYNKASSFFDNISSEIRDREEGIRPRERRGEEEKKNIETFGQGSVDGYRGSYRNRGRGRNYGGSRGRSGYNRSYNNRGRGALRGGRGASQATGVPAQT</sequence>
<feature type="short sequence motif" description="FFD box" evidence="1">
    <location>
        <begin position="268"/>
        <end position="284"/>
    </location>
</feature>
<dbReference type="EMBL" id="LASV01000363">
    <property type="protein sequence ID" value="KKA19265.1"/>
    <property type="molecule type" value="Genomic_DNA"/>
</dbReference>
<feature type="region of interest" description="Disordered" evidence="3">
    <location>
        <begin position="1"/>
        <end position="128"/>
    </location>
</feature>
<feature type="domain" description="TFG box profile" evidence="6">
    <location>
        <begin position="292"/>
        <end position="312"/>
    </location>
</feature>
<dbReference type="Proteomes" id="UP000053958">
    <property type="component" value="Unassembled WGS sequence"/>
</dbReference>